<comment type="caution">
    <text evidence="1">The sequence shown here is derived from an EMBL/GenBank/DDBJ whole genome shotgun (WGS) entry which is preliminary data.</text>
</comment>
<organism evidence="1 2">
    <name type="scientific">Funneliformis geosporum</name>
    <dbReference type="NCBI Taxonomy" id="1117311"/>
    <lineage>
        <taxon>Eukaryota</taxon>
        <taxon>Fungi</taxon>
        <taxon>Fungi incertae sedis</taxon>
        <taxon>Mucoromycota</taxon>
        <taxon>Glomeromycotina</taxon>
        <taxon>Glomeromycetes</taxon>
        <taxon>Glomerales</taxon>
        <taxon>Glomeraceae</taxon>
        <taxon>Funneliformis</taxon>
    </lineage>
</organism>
<dbReference type="EMBL" id="CAMKVN010005942">
    <property type="protein sequence ID" value="CAI2189634.1"/>
    <property type="molecule type" value="Genomic_DNA"/>
</dbReference>
<dbReference type="Proteomes" id="UP001153678">
    <property type="component" value="Unassembled WGS sequence"/>
</dbReference>
<reference evidence="1" key="1">
    <citation type="submission" date="2022-08" db="EMBL/GenBank/DDBJ databases">
        <authorList>
            <person name="Kallberg Y."/>
            <person name="Tangrot J."/>
            <person name="Rosling A."/>
        </authorList>
    </citation>
    <scope>NUCLEOTIDE SEQUENCE</scope>
    <source>
        <strain evidence="1">Wild A</strain>
    </source>
</reference>
<name>A0A9W4T2Q7_9GLOM</name>
<dbReference type="AlphaFoldDB" id="A0A9W4T2Q7"/>
<evidence type="ECO:0000313" key="1">
    <source>
        <dbReference type="EMBL" id="CAI2189634.1"/>
    </source>
</evidence>
<accession>A0A9W4T2Q7</accession>
<keyword evidence="2" id="KW-1185">Reference proteome</keyword>
<proteinExistence type="predicted"/>
<dbReference type="OrthoDB" id="2378673at2759"/>
<sequence length="162" mass="19442">MHYAQKSLPAYLERSPHNIVLYYKGYKAEEWAVWIIMYSLPLLKGKMPQKHYEGWANFVKAMHLCQKLLLTLKDIDDIQFYGQVEYYLVYEFEEQTYMLAYVYWAANIIEDNIGLISFQKYDAHEFIDLSAIDCCIGFFQLRNTYYVIDKKFDEKLDEEYGL</sequence>
<evidence type="ECO:0000313" key="2">
    <source>
        <dbReference type="Proteomes" id="UP001153678"/>
    </source>
</evidence>
<gene>
    <name evidence="1" type="ORF">FWILDA_LOCUS14177</name>
</gene>
<protein>
    <submittedName>
        <fullName evidence="1">16908_t:CDS:1</fullName>
    </submittedName>
</protein>